<proteinExistence type="predicted"/>
<dbReference type="EMBL" id="UEGW01000001">
    <property type="protein sequence ID" value="SRX95702.1"/>
    <property type="molecule type" value="Genomic_DNA"/>
</dbReference>
<evidence type="ECO:0000313" key="2">
    <source>
        <dbReference type="Proteomes" id="UP000252015"/>
    </source>
</evidence>
<dbReference type="Proteomes" id="UP000252015">
    <property type="component" value="Unassembled WGS sequence"/>
</dbReference>
<dbReference type="STRING" id="29313.BHQ16_13815"/>
<evidence type="ECO:0008006" key="3">
    <source>
        <dbReference type="Google" id="ProtNLM"/>
    </source>
</evidence>
<dbReference type="AlphaFoldDB" id="A0A375Z3N4"/>
<organism evidence="1 2">
    <name type="scientific">Mycobacterium shimoidei</name>
    <dbReference type="NCBI Taxonomy" id="29313"/>
    <lineage>
        <taxon>Bacteria</taxon>
        <taxon>Bacillati</taxon>
        <taxon>Actinomycetota</taxon>
        <taxon>Actinomycetes</taxon>
        <taxon>Mycobacteriales</taxon>
        <taxon>Mycobacteriaceae</taxon>
        <taxon>Mycobacterium</taxon>
    </lineage>
</organism>
<reference evidence="1 2" key="1">
    <citation type="submission" date="2018-05" db="EMBL/GenBank/DDBJ databases">
        <authorList>
            <consortium name="IHU Genomes"/>
        </authorList>
    </citation>
    <scope>NUCLEOTIDE SEQUENCE [LARGE SCALE GENOMIC DNA]</scope>
    <source>
        <strain evidence="1 2">P7336</strain>
    </source>
</reference>
<evidence type="ECO:0000313" key="1">
    <source>
        <dbReference type="EMBL" id="SRX95702.1"/>
    </source>
</evidence>
<keyword evidence="2" id="KW-1185">Reference proteome</keyword>
<sequence length="174" mass="18195">MKAHRWLVALVALIAVVVVAGLVVAPRASAGDAPIGRLGDTLRVDTGKLIADVTVTSVTPVDPPPGFGYQRSGVPIKSFPGSAVNRADVAIRAIQVPNPFQMATDFSFVGVTPFADAYKPRPSDAPDALDAALANAPAGSVVRGGVYWDAYRDPVSNVVLLDKKTGVHLAQWNL</sequence>
<protein>
    <recommendedName>
        <fullName evidence="3">Exported alanine and valine rich protein</fullName>
    </recommendedName>
</protein>
<dbReference type="RefSeq" id="WP_113964403.1">
    <property type="nucleotide sequence ID" value="NZ_UEGW01000001.1"/>
</dbReference>
<accession>A0A375Z3N4</accession>
<gene>
    <name evidence="1" type="ORF">MSP7336_03975</name>
</gene>
<name>A0A375Z3N4_MYCSH</name>